<dbReference type="InterPro" id="IPR002110">
    <property type="entry name" value="Ankyrin_rpt"/>
</dbReference>
<reference evidence="5 6" key="1">
    <citation type="journal article" date="2017" name="Mol. Biol. Evol.">
        <title>The 4-celled Tetrabaena socialis nuclear genome reveals the essential components for genetic control of cell number at the origin of multicellularity in the volvocine lineage.</title>
        <authorList>
            <person name="Featherston J."/>
            <person name="Arakaki Y."/>
            <person name="Hanschen E.R."/>
            <person name="Ferris P.J."/>
            <person name="Michod R.E."/>
            <person name="Olson B.J.S.C."/>
            <person name="Nozaki H."/>
            <person name="Durand P.M."/>
        </authorList>
    </citation>
    <scope>NUCLEOTIDE SEQUENCE [LARGE SCALE GENOMIC DNA]</scope>
    <source>
        <strain evidence="5 6">NIES-571</strain>
    </source>
</reference>
<feature type="compositionally biased region" description="Gly residues" evidence="3">
    <location>
        <begin position="1471"/>
        <end position="1492"/>
    </location>
</feature>
<evidence type="ECO:0000256" key="4">
    <source>
        <dbReference type="SAM" id="Phobius"/>
    </source>
</evidence>
<feature type="region of interest" description="Disordered" evidence="3">
    <location>
        <begin position="2094"/>
        <end position="2231"/>
    </location>
</feature>
<feature type="region of interest" description="Disordered" evidence="3">
    <location>
        <begin position="1312"/>
        <end position="1343"/>
    </location>
</feature>
<sequence length="3424" mass="339068">MPVTTQPRGRAEGSPSRARPPAAQPPASGRSTPTAPVGASLPVGPRSSVRAGLTGRQQTQQVHPQPQRAGAGAPTAEPPAGASSTAAAAPRGHDRAGGAGAALSSAPGWDQQGQARAPAEGGSAGGPRLQRSTSNDSATGRQSPLPRASHDWGAEQAERRRPSRNTAKPVSEPWDDGASRTSASSRPAAPPPPAAAAAVAEQGAGPRAGAPAALTLAAVEADAEPAAEPWGSPSPGPGPQRASRSRSNMARASDSSPPLFPFSATELLTPRSSGSTATASTGPNPAPATDTATATAHYYSSRSLGGGVGAAAAAGGPPDLFAAALAAHTSPQRLGRTSSRDAGAPAQRQVGGGASVPPDARFSSPPSPSALSTASLPVGPTGGATVGLRSSTPLSALSAVAGGAEEAATGRSLSALLGSAAAADARGQAAAALSRAQAASESGAAATVASAAAAAAAGGGTAAAAAAGSAAAPPFTGSQRGSSMSGGANCGGSGSLPGAAPSGGGGSGGVPGLAGGRERARPSPIPRRVSNPSLALALGLDSDASSDSSRARPSALSAAVAAAAAGVAARRAMSPSAAVPLRQATARPPGGHAAGPPRSLSPPTGPGVAMPSQRTAAPPALWAPTVNGTGRAVEYDKKYGSHAAAATLAAGGGSRCASPAGAARDTGSARRAAAAGGGGLDAAAASPRMRAEPIPEPQLLHVQPAAAAGSHGTASSPPRSAGASGRLTVRTSAPTSASASVSVVASPPSSARPGRATIVASDAPARDTASTRPAGASFLGFQPPPPQPQQPLAGASAAGRPDSSAASAMEGDQGGAREGGPQQHGLPVAVERSMPSFGAGIGDHPPAFTPSPSLVEPGAISQRRRGGWEAAGAEGAEGNAKGAERVAEAGWQAGMGGRQVGAGPAGSAAAAAVAVESALAGGTDALFQLQQRLQLLEQEQRVLRQQAQAQQQQQRHDVEETICGSGALGADQHLHIRLQHPQPQLEWQQQRLNQQQQQQQQQLQLQQQQQFEQQEHQQDDPQLKQSRQQQHEEEEQELQEWQQKLLVQARGAVHGTEEAEEEAAEEADEVLAGAGGDEAAEPGPDTDADADADADAAAAAAAVPAGDAAGTLGRRRGPGRVGRLSRLWVLVGCGRAEEVAEHLRLEAPWAPRELLARVQGGRTILHHAIGGELPSRPSKRIHHHHHSTSSPSHGSRNRLAYSRCPPPEQDRLAAVAGAVLAAAEGAAGELLAAREEEGGYTAAHWAVMSRNLPLLEVLLARECQAWVDTPCKHAGHTPLHMALRGADAPAAQRLLAAGADPRLQDHTGRCPATVALRPSGRPSRRPRGSAGGESSGARGLLGCGEGKGEVREATQLEEVLQGLLPALHTRAAAAAALGRGGEEVGGEEGEDDGCGDGAEGKDVGGVDSLRVGVAHMLEVLHSNTPKAADGLAQLAFRGMRYRCAQHSGGGGGDGGYGDGGDTAGSQDDCVGDGGGSGSAGCEGQDGPGGAATGEGRQRRPHCVSPCLSYDRSCLAACDAWALVAASVAAGGPGGGGEFARHLALLLLRHFPEAAAHFGGAAAAAALAAGCPEVVADVVAELAQSGDLELQLAFVRSFRLLGVHRSAHALLFPASSHFGRYGVGQAHRAAAAAAVAAPPGRAWPFPTWLLRRGSCRAKEGRCQTGKAAAAAATGDVEVGGGAAATAPRPPHGSSERNGGGDGGGGGGCARGGRCPGPWHPEARRVALALYGGIACGLERAAAAGAATEAWAMAAAFLQHAELSWSGDGGCSEGGDGEAGGGGGPVGACGLLADLAGTPAFARLLELLATRGGAPAAGSGEVVQSGGSHAAHRCARTSPAPRPWVVAALGAVARTAGAASSSSGPGAAGAPGASWSDGSLPAPGQLRGALDLGCLDVGLLLRAALACGSATAVLAVASAARRWVEGGQQPQPAGGPPLGAPFLSGLDPLLLLALLRHHPMAAAELLQVGPSSSGTGGTGGTAVAVRHRCSAMRQQLVLVGAAGGAEVGEGAWGDAAVVRLVGLDQGHWPPQVAARVAAHMAAVRQLAAAGAGATPRLVRLPLPPPPSSSGGRHLDRDAAVAAAVAMADATVPAVPRGGGLAGGGGQPEQCAPSPSLVRGRVEDGDGRGARGDAAAMQQQQREPSAVAPKAQGMQATPPRPATGRAALLPPLALLDDSAPAPATTPPPVEEDAAAVPASLPARPPSTPSPAQPPLWPLRPRSGSLSGSSNRVRPVEVGEGLPVAAGVAGAGTEAEGASRAVAIPHGRDGGGVSGEAEPATGQGQVSSASSASRRGSGSGWGSGLDGAGAPGAKLSPAGPVAEGVRGRAAGRLPPTPEEGGGAGSGGGGVPDPDAATSDACRLDVAPAVKREPDDGAPAHGGEGAGHKRMGLLPRTVGPLAAPKQLATAEAEQEKSGTTPSGTAKQRSGDGSVFSIPYSPFDPPPCSVLDWLESCGLPATLVVWAVRHALLKGGSLGLPAATYSSSDTAVHMPYGGALDAAYDALTQLVLLLREPYSLSGGQVAAMLLAAVGGGGSGDGGSPCAVLAACAAGACEPSMLRSALEQGVSPSVVGVLLEAADSLPGRLMQPSPELQRLHPRLAAAMRPHWSAWQGGIAQAAAAAAPAAAPPLRPEELVRELLHAWRKERWRLQFWEGVLRPTDPLLPRLRGLVGQQQHRHDQHLLPMTQPSNPFTGPGGQWRAPALTGASERLDSGGSGGGGGDAARVAAMLRSFASPVWLPHRWLVWAVAWLAWLAWRGAGLGCGGDGSLDGVIGHASAACACAPAGGGSTGGGIGAGSEQLVSVLHSLVASAVPLPYYGAPVARAATDACWGLFASRLAQLELSQRALLLAVCATMLGLLLSADGLPPGASTSGGFEAGPGDGGASARRSAAAWPFGQSAQTGGGGNSAGAATAASVLACLLLLLAAGAVMEQLVLLLAAVAVQRRRRQKREAAHWRWWAGGGLLGWALELACSGLLPAALATLVMASGAAGVRPMAGVAAAVVLVLAARLAAAAVPLSARLSVAADRLALVAHELWSYALLLCALAAPFLLALALLMRPATSTSSAGVGAAAAQLVGGGAGAGLRWLALYGGVMGEPERAWWSTGLATAALAAYALLASCLLLVLLAASVAAVLRARGGEHAARLVRRRARSMVAALDRMGPAAALRLAAAALEGPYLHTALAAAPPCEAVGGGECDGTAGEVAGWGLRGGAWHMGARCGGPGPGAVLAVARARGTSNPAMPYRYSSPPPPPAPLSVRFEEPPSRPSPSPAEAAMAGPPPRTRVSQPASERRQRSAAAGAPAPPARGSSGSGDARPGAVTTATSAAALRGASPSRRRDVPASPSTSRPRHASPPALAALLRAQHMMFAELPSSGSSACGTPRAGASPLPAPPVQRPALARPRAAARGPPPPLSPPSWLPAPLDAQGV</sequence>
<dbReference type="SMART" id="SM00248">
    <property type="entry name" value="ANK"/>
    <property type="match status" value="2"/>
</dbReference>
<feature type="compositionally biased region" description="Acidic residues" evidence="3">
    <location>
        <begin position="1058"/>
        <end position="1069"/>
    </location>
</feature>
<feature type="compositionally biased region" description="Low complexity" evidence="3">
    <location>
        <begin position="57"/>
        <end position="90"/>
    </location>
</feature>
<evidence type="ECO:0000256" key="1">
    <source>
        <dbReference type="PROSITE-ProRule" id="PRU00023"/>
    </source>
</evidence>
<gene>
    <name evidence="5" type="ORF">TSOC_001659</name>
</gene>
<feature type="region of interest" description="Disordered" evidence="3">
    <location>
        <begin position="569"/>
        <end position="623"/>
    </location>
</feature>
<name>A0A2J8AGC3_9CHLO</name>
<feature type="repeat" description="ANK" evidence="1">
    <location>
        <begin position="1274"/>
        <end position="1306"/>
    </location>
</feature>
<feature type="transmembrane region" description="Helical" evidence="4">
    <location>
        <begin position="2995"/>
        <end position="3020"/>
    </location>
</feature>
<feature type="compositionally biased region" description="Low complexity" evidence="3">
    <location>
        <begin position="195"/>
        <end position="231"/>
    </location>
</feature>
<feature type="region of interest" description="Disordered" evidence="3">
    <location>
        <begin position="1450"/>
        <end position="1500"/>
    </location>
</feature>
<feature type="region of interest" description="Disordered" evidence="3">
    <location>
        <begin position="2399"/>
        <end position="2426"/>
    </location>
</feature>
<feature type="compositionally biased region" description="Basic and acidic residues" evidence="3">
    <location>
        <begin position="1013"/>
        <end position="1022"/>
    </location>
</feature>
<feature type="compositionally biased region" description="Low complexity" evidence="3">
    <location>
        <begin position="584"/>
        <end position="597"/>
    </location>
</feature>
<feature type="compositionally biased region" description="Low complexity" evidence="3">
    <location>
        <begin position="12"/>
        <end position="31"/>
    </location>
</feature>
<dbReference type="InterPro" id="IPR036770">
    <property type="entry name" value="Ankyrin_rpt-contain_sf"/>
</dbReference>
<feature type="compositionally biased region" description="Low complexity" evidence="3">
    <location>
        <begin position="357"/>
        <end position="377"/>
    </location>
</feature>
<feature type="compositionally biased region" description="Low complexity" evidence="3">
    <location>
        <begin position="2276"/>
        <end position="2292"/>
    </location>
</feature>
<feature type="region of interest" description="Disordered" evidence="3">
    <location>
        <begin position="1378"/>
        <end position="1399"/>
    </location>
</feature>
<feature type="compositionally biased region" description="Low complexity" evidence="3">
    <location>
        <begin position="660"/>
        <end position="674"/>
    </location>
</feature>
<feature type="compositionally biased region" description="Polar residues" evidence="3">
    <location>
        <begin position="2412"/>
        <end position="2422"/>
    </location>
</feature>
<feature type="compositionally biased region" description="Low complexity" evidence="3">
    <location>
        <begin position="1039"/>
        <end position="1054"/>
    </location>
</feature>
<feature type="region of interest" description="Disordered" evidence="3">
    <location>
        <begin position="3237"/>
        <end position="3353"/>
    </location>
</feature>
<feature type="compositionally biased region" description="Low complexity" evidence="3">
    <location>
        <begin position="2159"/>
        <end position="2179"/>
    </location>
</feature>
<feature type="region of interest" description="Disordered" evidence="3">
    <location>
        <begin position="3368"/>
        <end position="3424"/>
    </location>
</feature>
<feature type="compositionally biased region" description="Low complexity" evidence="3">
    <location>
        <begin position="3292"/>
        <end position="3315"/>
    </location>
</feature>
<feature type="compositionally biased region" description="Gly residues" evidence="3">
    <location>
        <begin position="1329"/>
        <end position="1343"/>
    </location>
</feature>
<feature type="compositionally biased region" description="Gly residues" evidence="3">
    <location>
        <begin position="488"/>
        <end position="515"/>
    </location>
</feature>
<feature type="compositionally biased region" description="Gly residues" evidence="3">
    <location>
        <begin position="1450"/>
        <end position="1462"/>
    </location>
</feature>
<feature type="compositionally biased region" description="Gly residues" evidence="3">
    <location>
        <begin position="2335"/>
        <end position="2346"/>
    </location>
</feature>
<feature type="region of interest" description="Disordered" evidence="3">
    <location>
        <begin position="467"/>
        <end position="532"/>
    </location>
</feature>
<keyword evidence="1" id="KW-0040">ANK repeat</keyword>
<feature type="coiled-coil region" evidence="2">
    <location>
        <begin position="926"/>
        <end position="955"/>
    </location>
</feature>
<feature type="compositionally biased region" description="Acidic residues" evidence="3">
    <location>
        <begin position="1078"/>
        <end position="1094"/>
    </location>
</feature>
<dbReference type="PANTHER" id="PTHR40903:SF1">
    <property type="entry name" value="HYPHALLY REGULATED CELL WALL PROTEIN 3"/>
    <property type="match status" value="1"/>
</dbReference>
<dbReference type="EMBL" id="PGGS01000027">
    <property type="protein sequence ID" value="PNH11574.1"/>
    <property type="molecule type" value="Genomic_DNA"/>
</dbReference>
<feature type="transmembrane region" description="Helical" evidence="4">
    <location>
        <begin position="3108"/>
        <end position="3131"/>
    </location>
</feature>
<feature type="region of interest" description="Disordered" evidence="3">
    <location>
        <begin position="1172"/>
        <end position="1199"/>
    </location>
</feature>
<feature type="compositionally biased region" description="Basic and acidic residues" evidence="3">
    <location>
        <begin position="148"/>
        <end position="160"/>
    </location>
</feature>
<feature type="compositionally biased region" description="Polar residues" evidence="3">
    <location>
        <begin position="476"/>
        <end position="486"/>
    </location>
</feature>
<dbReference type="SUPFAM" id="SSF48403">
    <property type="entry name" value="Ankyrin repeat"/>
    <property type="match status" value="1"/>
</dbReference>
<evidence type="ECO:0000256" key="2">
    <source>
        <dbReference type="SAM" id="Coils"/>
    </source>
</evidence>
<keyword evidence="4" id="KW-0472">Membrane</keyword>
<evidence type="ECO:0000313" key="6">
    <source>
        <dbReference type="Proteomes" id="UP000236333"/>
    </source>
</evidence>
<keyword evidence="4" id="KW-1133">Transmembrane helix</keyword>
<feature type="compositionally biased region" description="Acidic residues" evidence="3">
    <location>
        <begin position="1384"/>
        <end position="1394"/>
    </location>
</feature>
<feature type="region of interest" description="Disordered" evidence="3">
    <location>
        <begin position="648"/>
        <end position="883"/>
    </location>
</feature>
<feature type="compositionally biased region" description="Basic residues" evidence="3">
    <location>
        <begin position="1177"/>
        <end position="1187"/>
    </location>
</feature>
<dbReference type="OrthoDB" id="553400at2759"/>
<feature type="compositionally biased region" description="Low complexity" evidence="3">
    <location>
        <begin position="239"/>
        <end position="256"/>
    </location>
</feature>
<keyword evidence="4" id="KW-0812">Transmembrane</keyword>
<dbReference type="PANTHER" id="PTHR40903">
    <property type="entry name" value="GLYCINE-RICH CELL WALL STRUCTURAL PROTEIN 1-LIKE"/>
    <property type="match status" value="1"/>
</dbReference>
<keyword evidence="6" id="KW-1185">Reference proteome</keyword>
<feature type="transmembrane region" description="Helical" evidence="4">
    <location>
        <begin position="2960"/>
        <end position="2983"/>
    </location>
</feature>
<feature type="region of interest" description="Disordered" evidence="3">
    <location>
        <begin position="1678"/>
        <end position="1705"/>
    </location>
</feature>
<feature type="compositionally biased region" description="Low complexity" evidence="3">
    <location>
        <begin position="2215"/>
        <end position="2231"/>
    </location>
</feature>
<feature type="compositionally biased region" description="Low complexity" evidence="3">
    <location>
        <begin position="272"/>
        <end position="293"/>
    </location>
</feature>
<protein>
    <submittedName>
        <fullName evidence="5">Uncharacterized protein</fullName>
    </submittedName>
</protein>
<feature type="region of interest" description="Disordered" evidence="3">
    <location>
        <begin position="1855"/>
        <end position="1874"/>
    </location>
</feature>
<feature type="compositionally biased region" description="Basic and acidic residues" evidence="3">
    <location>
        <begin position="2117"/>
        <end position="2128"/>
    </location>
</feature>
<feature type="compositionally biased region" description="Low complexity" evidence="3">
    <location>
        <begin position="704"/>
        <end position="757"/>
    </location>
</feature>
<proteinExistence type="predicted"/>
<feature type="compositionally biased region" description="Low complexity" evidence="3">
    <location>
        <begin position="868"/>
        <end position="881"/>
    </location>
</feature>
<comment type="caution">
    <text evidence="5">The sequence shown here is derived from an EMBL/GenBank/DDBJ whole genome shotgun (WGS) entry which is preliminary data.</text>
</comment>
<dbReference type="PROSITE" id="PS50297">
    <property type="entry name" value="ANK_REP_REGION"/>
    <property type="match status" value="1"/>
</dbReference>
<dbReference type="Proteomes" id="UP000236333">
    <property type="component" value="Unassembled WGS sequence"/>
</dbReference>
<dbReference type="Gene3D" id="1.25.40.20">
    <property type="entry name" value="Ankyrin repeat-containing domain"/>
    <property type="match status" value="1"/>
</dbReference>
<evidence type="ECO:0000256" key="3">
    <source>
        <dbReference type="SAM" id="MobiDB-lite"/>
    </source>
</evidence>
<dbReference type="PROSITE" id="PS50088">
    <property type="entry name" value="ANK_REPEAT"/>
    <property type="match status" value="1"/>
</dbReference>
<accession>A0A2J8AGC3</accession>
<keyword evidence="2" id="KW-0175">Coiled coil</keyword>
<feature type="transmembrane region" description="Helical" evidence="4">
    <location>
        <begin position="3032"/>
        <end position="3054"/>
    </location>
</feature>
<feature type="region of interest" description="Disordered" evidence="3">
    <location>
        <begin position="327"/>
        <end position="387"/>
    </location>
</feature>
<feature type="compositionally biased region" description="Pro residues" evidence="3">
    <location>
        <begin position="2199"/>
        <end position="2214"/>
    </location>
</feature>
<feature type="compositionally biased region" description="Gly residues" evidence="3">
    <location>
        <begin position="2293"/>
        <end position="2306"/>
    </location>
</feature>
<feature type="compositionally biased region" description="Low complexity" evidence="3">
    <location>
        <begin position="2129"/>
        <end position="2139"/>
    </location>
</feature>
<feature type="compositionally biased region" description="Polar residues" evidence="3">
    <location>
        <begin position="130"/>
        <end position="142"/>
    </location>
</feature>
<feature type="compositionally biased region" description="Gly residues" evidence="3">
    <location>
        <begin position="1696"/>
        <end position="1705"/>
    </location>
</feature>
<feature type="region of interest" description="Disordered" evidence="3">
    <location>
        <begin position="1"/>
        <end position="293"/>
    </location>
</feature>
<organism evidence="5 6">
    <name type="scientific">Tetrabaena socialis</name>
    <dbReference type="NCBI Taxonomy" id="47790"/>
    <lineage>
        <taxon>Eukaryota</taxon>
        <taxon>Viridiplantae</taxon>
        <taxon>Chlorophyta</taxon>
        <taxon>core chlorophytes</taxon>
        <taxon>Chlorophyceae</taxon>
        <taxon>CS clade</taxon>
        <taxon>Chlamydomonadales</taxon>
        <taxon>Tetrabaenaceae</taxon>
        <taxon>Tetrabaena</taxon>
    </lineage>
</organism>
<feature type="compositionally biased region" description="Low complexity" evidence="3">
    <location>
        <begin position="3392"/>
        <end position="3403"/>
    </location>
</feature>
<dbReference type="Pfam" id="PF12796">
    <property type="entry name" value="Ank_2"/>
    <property type="match status" value="1"/>
</dbReference>
<feature type="region of interest" description="Disordered" evidence="3">
    <location>
        <begin position="2259"/>
        <end position="2387"/>
    </location>
</feature>
<feature type="region of interest" description="Disordered" evidence="3">
    <location>
        <begin position="1007"/>
        <end position="1099"/>
    </location>
</feature>
<feature type="transmembrane region" description="Helical" evidence="4">
    <location>
        <begin position="2910"/>
        <end position="2939"/>
    </location>
</feature>
<feature type="compositionally biased region" description="Pro residues" evidence="3">
    <location>
        <begin position="3404"/>
        <end position="3415"/>
    </location>
</feature>
<evidence type="ECO:0000313" key="5">
    <source>
        <dbReference type="EMBL" id="PNH11574.1"/>
    </source>
</evidence>
<feature type="compositionally biased region" description="Gly residues" evidence="3">
    <location>
        <begin position="2094"/>
        <end position="2104"/>
    </location>
</feature>